<feature type="transmembrane region" description="Helical" evidence="5">
    <location>
        <begin position="158"/>
        <end position="177"/>
    </location>
</feature>
<dbReference type="EMBL" id="JALJOQ010000002">
    <property type="protein sequence ID" value="KAK9814055.1"/>
    <property type="molecule type" value="Genomic_DNA"/>
</dbReference>
<dbReference type="Proteomes" id="UP001465755">
    <property type="component" value="Unassembled WGS sequence"/>
</dbReference>
<keyword evidence="2 5" id="KW-0812">Transmembrane</keyword>
<feature type="transmembrane region" description="Helical" evidence="5">
    <location>
        <begin position="223"/>
        <end position="241"/>
    </location>
</feature>
<organism evidence="7 8">
    <name type="scientific">Symbiochloris irregularis</name>
    <dbReference type="NCBI Taxonomy" id="706552"/>
    <lineage>
        <taxon>Eukaryota</taxon>
        <taxon>Viridiplantae</taxon>
        <taxon>Chlorophyta</taxon>
        <taxon>core chlorophytes</taxon>
        <taxon>Trebouxiophyceae</taxon>
        <taxon>Trebouxiales</taxon>
        <taxon>Trebouxiaceae</taxon>
        <taxon>Symbiochloris</taxon>
    </lineage>
</organism>
<reference evidence="7 8" key="1">
    <citation type="journal article" date="2024" name="Nat. Commun.">
        <title>Phylogenomics reveals the evolutionary origins of lichenization in chlorophyte algae.</title>
        <authorList>
            <person name="Puginier C."/>
            <person name="Libourel C."/>
            <person name="Otte J."/>
            <person name="Skaloud P."/>
            <person name="Haon M."/>
            <person name="Grisel S."/>
            <person name="Petersen M."/>
            <person name="Berrin J.G."/>
            <person name="Delaux P.M."/>
            <person name="Dal Grande F."/>
            <person name="Keller J."/>
        </authorList>
    </citation>
    <scope>NUCLEOTIDE SEQUENCE [LARGE SCALE GENOMIC DNA]</scope>
    <source>
        <strain evidence="7 8">SAG 2036</strain>
    </source>
</reference>
<evidence type="ECO:0000256" key="1">
    <source>
        <dbReference type="ARBA" id="ARBA00004141"/>
    </source>
</evidence>
<proteinExistence type="predicted"/>
<feature type="transmembrane region" description="Helical" evidence="5">
    <location>
        <begin position="124"/>
        <end position="146"/>
    </location>
</feature>
<evidence type="ECO:0000313" key="7">
    <source>
        <dbReference type="EMBL" id="KAK9814055.1"/>
    </source>
</evidence>
<evidence type="ECO:0000313" key="8">
    <source>
        <dbReference type="Proteomes" id="UP001465755"/>
    </source>
</evidence>
<accession>A0AAW1Q086</accession>
<evidence type="ECO:0000259" key="6">
    <source>
        <dbReference type="Pfam" id="PF03151"/>
    </source>
</evidence>
<dbReference type="Pfam" id="PF03151">
    <property type="entry name" value="TPT"/>
    <property type="match status" value="1"/>
</dbReference>
<evidence type="ECO:0000256" key="5">
    <source>
        <dbReference type="SAM" id="Phobius"/>
    </source>
</evidence>
<dbReference type="AlphaFoldDB" id="A0AAW1Q086"/>
<dbReference type="PANTHER" id="PTHR11132">
    <property type="entry name" value="SOLUTE CARRIER FAMILY 35"/>
    <property type="match status" value="1"/>
</dbReference>
<keyword evidence="8" id="KW-1185">Reference proteome</keyword>
<dbReference type="SUPFAM" id="SSF103481">
    <property type="entry name" value="Multidrug resistance efflux transporter EmrE"/>
    <property type="match status" value="1"/>
</dbReference>
<feature type="transmembrane region" description="Helical" evidence="5">
    <location>
        <begin position="70"/>
        <end position="91"/>
    </location>
</feature>
<evidence type="ECO:0000256" key="3">
    <source>
        <dbReference type="ARBA" id="ARBA00022989"/>
    </source>
</evidence>
<name>A0AAW1Q086_9CHLO</name>
<feature type="transmembrane region" description="Helical" evidence="5">
    <location>
        <begin position="253"/>
        <end position="271"/>
    </location>
</feature>
<protein>
    <recommendedName>
        <fullName evidence="6">Sugar phosphate transporter domain-containing protein</fullName>
    </recommendedName>
</protein>
<feature type="transmembrane region" description="Helical" evidence="5">
    <location>
        <begin position="98"/>
        <end position="118"/>
    </location>
</feature>
<feature type="domain" description="Sugar phosphate transporter" evidence="6">
    <location>
        <begin position="44"/>
        <end position="266"/>
    </location>
</feature>
<dbReference type="GO" id="GO:0016020">
    <property type="term" value="C:membrane"/>
    <property type="evidence" value="ECO:0007669"/>
    <property type="project" value="UniProtKB-SubCell"/>
</dbReference>
<evidence type="ECO:0000256" key="2">
    <source>
        <dbReference type="ARBA" id="ARBA00022692"/>
    </source>
</evidence>
<dbReference type="InterPro" id="IPR004853">
    <property type="entry name" value="Sugar_P_trans_dom"/>
</dbReference>
<evidence type="ECO:0000256" key="4">
    <source>
        <dbReference type="ARBA" id="ARBA00023136"/>
    </source>
</evidence>
<keyword evidence="4 5" id="KW-0472">Membrane</keyword>
<dbReference type="InterPro" id="IPR037185">
    <property type="entry name" value="EmrE-like"/>
</dbReference>
<gene>
    <name evidence="7" type="ORF">WJX73_010879</name>
</gene>
<feature type="transmembrane region" description="Helical" evidence="5">
    <location>
        <begin position="189"/>
        <end position="211"/>
    </location>
</feature>
<keyword evidence="3 5" id="KW-1133">Transmembrane helix</keyword>
<comment type="caution">
    <text evidence="7">The sequence shown here is derived from an EMBL/GenBank/DDBJ whole genome shotgun (WGS) entry which is preliminary data.</text>
</comment>
<dbReference type="InterPro" id="IPR050186">
    <property type="entry name" value="TPT_transporter"/>
</dbReference>
<feature type="transmembrane region" description="Helical" evidence="5">
    <location>
        <begin position="17"/>
        <end position="34"/>
    </location>
</feature>
<sequence>MADNNGYRFRFATTMTALHYLASALSIGGAELAAGRTILHLPLRDLLIFTATANLSIASLNLSLMLNSVGFYQVAKLLIIPFVCLVENLWLKRVFSSLAIFSIILVVIGVAIVTVTDLSGGGSLLGVGIAALSVASSGMQQIFVRTMQQQHGLAAHELLANTAPLQGVTLLAVGPFLDRHVSGSWVSDYSWTPPAATVLFLSCACAILVNLSQFACLGRFSAVSFQVLGHMKTVCVLLGGWLFMGDHITPKQLAGMALAVSGMMLYGLSTLPKSEGRKTKLNTTNKTKQG</sequence>
<comment type="subcellular location">
    <subcellularLocation>
        <location evidence="1">Membrane</location>
        <topology evidence="1">Multi-pass membrane protein</topology>
    </subcellularLocation>
</comment>